<evidence type="ECO:0000313" key="2">
    <source>
        <dbReference type="EMBL" id="UJO10906.1"/>
    </source>
</evidence>
<dbReference type="AlphaFoldDB" id="A0A9Q8P2P2"/>
<reference evidence="2" key="2">
    <citation type="journal article" date="2022" name="Microb. Genom.">
        <title>A chromosome-scale genome assembly of the tomato pathogen Cladosporium fulvum reveals a compartmentalized genome architecture and the presence of a dispensable chromosome.</title>
        <authorList>
            <person name="Zaccaron A.Z."/>
            <person name="Chen L.H."/>
            <person name="Samaras A."/>
            <person name="Stergiopoulos I."/>
        </authorList>
    </citation>
    <scope>NUCLEOTIDE SEQUENCE</scope>
    <source>
        <strain evidence="2">Race5_Kim</strain>
    </source>
</reference>
<dbReference type="EMBL" id="CP090163">
    <property type="protein sequence ID" value="UJO10906.1"/>
    <property type="molecule type" value="Genomic_DNA"/>
</dbReference>
<name>A0A9Q8P2P2_PASFU</name>
<protein>
    <submittedName>
        <fullName evidence="2">Uncharacterized protein</fullName>
    </submittedName>
</protein>
<feature type="region of interest" description="Disordered" evidence="1">
    <location>
        <begin position="1"/>
        <end position="20"/>
    </location>
</feature>
<keyword evidence="3" id="KW-1185">Reference proteome</keyword>
<dbReference type="RefSeq" id="XP_047755272.1">
    <property type="nucleotide sequence ID" value="XM_047899433.1"/>
</dbReference>
<feature type="compositionally biased region" description="Basic and acidic residues" evidence="1">
    <location>
        <begin position="212"/>
        <end position="221"/>
    </location>
</feature>
<evidence type="ECO:0000256" key="1">
    <source>
        <dbReference type="SAM" id="MobiDB-lite"/>
    </source>
</evidence>
<dbReference type="GeneID" id="71980163"/>
<accession>A0A9Q8P2P2</accession>
<reference evidence="2" key="1">
    <citation type="submission" date="2021-12" db="EMBL/GenBank/DDBJ databases">
        <authorList>
            <person name="Zaccaron A."/>
            <person name="Stergiopoulos I."/>
        </authorList>
    </citation>
    <scope>NUCLEOTIDE SEQUENCE</scope>
    <source>
        <strain evidence="2">Race5_Kim</strain>
    </source>
</reference>
<sequence>MSSKHRKRESGRAPRIPPLDPEEVQILSRVEYDKGRLDAFLRTLQKYPMDGPAWSNAVQCTYQLLRRMHVAGEENIAKIGGVLAANQKIIADPEFHSLLRTIETRRQCPGFADAVEKATTNPGGKAALAELSKYLTAVRHAMDKNAAFFECYLICLAPDLSPIDRPPPRTGIRGLMGELTRKEVAKGRKRPGKRDFNDEVRYLGNAPGELHIAPDEVRHPDSPPPFPKSVDESYEGTEGSEHCKSKGRDVYESTLEKFEDLDMNVPRIEGLRQMISRITVRLMHRSRAMEN</sequence>
<feature type="compositionally biased region" description="Basic and acidic residues" evidence="1">
    <location>
        <begin position="239"/>
        <end position="248"/>
    </location>
</feature>
<dbReference type="KEGG" id="ffu:CLAFUR5_00285"/>
<evidence type="ECO:0000313" key="3">
    <source>
        <dbReference type="Proteomes" id="UP000756132"/>
    </source>
</evidence>
<organism evidence="2 3">
    <name type="scientific">Passalora fulva</name>
    <name type="common">Tomato leaf mold</name>
    <name type="synonym">Cladosporium fulvum</name>
    <dbReference type="NCBI Taxonomy" id="5499"/>
    <lineage>
        <taxon>Eukaryota</taxon>
        <taxon>Fungi</taxon>
        <taxon>Dikarya</taxon>
        <taxon>Ascomycota</taxon>
        <taxon>Pezizomycotina</taxon>
        <taxon>Dothideomycetes</taxon>
        <taxon>Dothideomycetidae</taxon>
        <taxon>Mycosphaerellales</taxon>
        <taxon>Mycosphaerellaceae</taxon>
        <taxon>Fulvia</taxon>
    </lineage>
</organism>
<dbReference type="Proteomes" id="UP000756132">
    <property type="component" value="Chromosome 1"/>
</dbReference>
<proteinExistence type="predicted"/>
<gene>
    <name evidence="2" type="ORF">CLAFUR5_00285</name>
</gene>
<feature type="region of interest" description="Disordered" evidence="1">
    <location>
        <begin position="211"/>
        <end position="248"/>
    </location>
</feature>